<proteinExistence type="predicted"/>
<accession>A0ABD3RWL1</accession>
<dbReference type="Proteomes" id="UP001530377">
    <property type="component" value="Unassembled WGS sequence"/>
</dbReference>
<gene>
    <name evidence="1" type="ORF">ACHAXA_000736</name>
</gene>
<organism evidence="1 2">
    <name type="scientific">Cyclostephanos tholiformis</name>
    <dbReference type="NCBI Taxonomy" id="382380"/>
    <lineage>
        <taxon>Eukaryota</taxon>
        <taxon>Sar</taxon>
        <taxon>Stramenopiles</taxon>
        <taxon>Ochrophyta</taxon>
        <taxon>Bacillariophyta</taxon>
        <taxon>Coscinodiscophyceae</taxon>
        <taxon>Thalassiosirophycidae</taxon>
        <taxon>Stephanodiscales</taxon>
        <taxon>Stephanodiscaceae</taxon>
        <taxon>Cyclostephanos</taxon>
    </lineage>
</organism>
<reference evidence="1 2" key="1">
    <citation type="submission" date="2024-10" db="EMBL/GenBank/DDBJ databases">
        <title>Updated reference genomes for cyclostephanoid diatoms.</title>
        <authorList>
            <person name="Roberts W.R."/>
            <person name="Alverson A.J."/>
        </authorList>
    </citation>
    <scope>NUCLEOTIDE SEQUENCE [LARGE SCALE GENOMIC DNA]</scope>
    <source>
        <strain evidence="1 2">AJA228-03</strain>
    </source>
</reference>
<name>A0ABD3RWL1_9STRA</name>
<evidence type="ECO:0000313" key="2">
    <source>
        <dbReference type="Proteomes" id="UP001530377"/>
    </source>
</evidence>
<dbReference type="AlphaFoldDB" id="A0ABD3RWL1"/>
<evidence type="ECO:0000313" key="1">
    <source>
        <dbReference type="EMBL" id="KAL3816612.1"/>
    </source>
</evidence>
<comment type="caution">
    <text evidence="1">The sequence shown here is derived from an EMBL/GenBank/DDBJ whole genome shotgun (WGS) entry which is preliminary data.</text>
</comment>
<protein>
    <submittedName>
        <fullName evidence="1">Uncharacterized protein</fullName>
    </submittedName>
</protein>
<dbReference type="EMBL" id="JALLPB020000140">
    <property type="protein sequence ID" value="KAL3816612.1"/>
    <property type="molecule type" value="Genomic_DNA"/>
</dbReference>
<sequence length="195" mass="22198">MTPTIPSHFTVLDDLGDQTRLNVTLKPRKQWRLSPRKQVAQESLESSVTNEPVLQHLLAECISSNAIFSTSEMTGYADEHIPPYPFFPLSMASGELRADQTDNVNNRIKPFIDLDLQHEQESSVLLWNDVVMRSTPSKFRLPNDHEACPTLTSKVLNRGFNPIHPARNEGFSPALVIRPLPIRYKQVRLQDSFHN</sequence>
<keyword evidence="2" id="KW-1185">Reference proteome</keyword>